<evidence type="ECO:0000313" key="3">
    <source>
        <dbReference type="EMBL" id="BBF94135.1"/>
    </source>
</evidence>
<dbReference type="RefSeq" id="WP_126401275.1">
    <property type="nucleotide sequence ID" value="NZ_AP018907.1"/>
</dbReference>
<name>A0A348G3K2_9HYPH</name>
<evidence type="ECO:0000256" key="2">
    <source>
        <dbReference type="SAM" id="Phobius"/>
    </source>
</evidence>
<feature type="transmembrane region" description="Helical" evidence="2">
    <location>
        <begin position="165"/>
        <end position="191"/>
    </location>
</feature>
<protein>
    <submittedName>
        <fullName evidence="3">Uncharacterized protein</fullName>
    </submittedName>
</protein>
<proteinExistence type="predicted"/>
<reference evidence="3 4" key="1">
    <citation type="submission" date="2018-08" db="EMBL/GenBank/DDBJ databases">
        <title>Complete genome sequencing of Blastochloris tepida GI.</title>
        <authorList>
            <person name="Tsukatani Y."/>
            <person name="Mori H."/>
        </authorList>
    </citation>
    <scope>NUCLEOTIDE SEQUENCE [LARGE SCALE GENOMIC DNA]</scope>
    <source>
        <strain evidence="3 4">GI</strain>
    </source>
</reference>
<dbReference type="EMBL" id="AP018907">
    <property type="protein sequence ID" value="BBF94135.1"/>
    <property type="molecule type" value="Genomic_DNA"/>
</dbReference>
<keyword evidence="2" id="KW-1133">Transmembrane helix</keyword>
<dbReference type="OrthoDB" id="100177at2"/>
<keyword evidence="4" id="KW-1185">Reference proteome</keyword>
<feature type="compositionally biased region" description="Low complexity" evidence="1">
    <location>
        <begin position="223"/>
        <end position="259"/>
    </location>
</feature>
<keyword evidence="2" id="KW-0812">Transmembrane</keyword>
<feature type="region of interest" description="Disordered" evidence="1">
    <location>
        <begin position="218"/>
        <end position="259"/>
    </location>
</feature>
<dbReference type="KEGG" id="blag:BLTE_28200"/>
<dbReference type="Proteomes" id="UP000266934">
    <property type="component" value="Chromosome"/>
</dbReference>
<evidence type="ECO:0000256" key="1">
    <source>
        <dbReference type="SAM" id="MobiDB-lite"/>
    </source>
</evidence>
<sequence length="259" mass="26451">MLSMVKPVSGAVPLSPGLVDDETVNDALAQVLASGRLRSAVQLRRFLAFVVEESLAGRGDKLKAYTIATRALGRPSDFDPGKDPIVRVEATRLRAALTAYYADEGRDAALRFHMLPGSYRPLVETREGLGISVEVPAAASPEAEPAEPAVTAAEAPADAERDKRLVVWLASAALAVSVICTSLAGFGVYMLNQHIMVIHGGPSLTETLPLPPFLAPGAPAPTAPAANGPTGSVPAAGAPAATASPAAASPAGAPAPAKR</sequence>
<organism evidence="3 4">
    <name type="scientific">Blastochloris tepida</name>
    <dbReference type="NCBI Taxonomy" id="2233851"/>
    <lineage>
        <taxon>Bacteria</taxon>
        <taxon>Pseudomonadati</taxon>
        <taxon>Pseudomonadota</taxon>
        <taxon>Alphaproteobacteria</taxon>
        <taxon>Hyphomicrobiales</taxon>
        <taxon>Blastochloridaceae</taxon>
        <taxon>Blastochloris</taxon>
    </lineage>
</organism>
<keyword evidence="2" id="KW-0472">Membrane</keyword>
<evidence type="ECO:0000313" key="4">
    <source>
        <dbReference type="Proteomes" id="UP000266934"/>
    </source>
</evidence>
<accession>A0A348G3K2</accession>
<dbReference type="AlphaFoldDB" id="A0A348G3K2"/>
<gene>
    <name evidence="3" type="ORF">BLTE_28200</name>
</gene>